<proteinExistence type="predicted"/>
<feature type="domain" description="CoA-binding" evidence="1">
    <location>
        <begin position="6"/>
        <end position="98"/>
    </location>
</feature>
<reference evidence="3" key="1">
    <citation type="submission" date="2017-06" db="EMBL/GenBank/DDBJ databases">
        <authorList>
            <person name="Cremers G."/>
        </authorList>
    </citation>
    <scope>NUCLEOTIDE SEQUENCE [LARGE SCALE GENOMIC DNA]</scope>
</reference>
<accession>A0A284VQK4</accession>
<dbReference type="OrthoDB" id="42776at2157"/>
<evidence type="ECO:0000313" key="2">
    <source>
        <dbReference type="EMBL" id="SNQ61488.1"/>
    </source>
</evidence>
<dbReference type="SMART" id="SM00881">
    <property type="entry name" value="CoA_binding"/>
    <property type="match status" value="1"/>
</dbReference>
<organism evidence="2 3">
    <name type="scientific">Candidatus Methanoperedens nitratireducens</name>
    <dbReference type="NCBI Taxonomy" id="1392998"/>
    <lineage>
        <taxon>Archaea</taxon>
        <taxon>Methanobacteriati</taxon>
        <taxon>Methanobacteriota</taxon>
        <taxon>Stenosarchaea group</taxon>
        <taxon>Methanomicrobia</taxon>
        <taxon>Methanosarcinales</taxon>
        <taxon>ANME-2 cluster</taxon>
        <taxon>Candidatus Methanoperedentaceae</taxon>
        <taxon>Candidatus Methanoperedens</taxon>
    </lineage>
</organism>
<dbReference type="STRING" id="1392998.ANME2D_03247"/>
<dbReference type="PANTHER" id="PTHR33303">
    <property type="entry name" value="CYTOPLASMIC PROTEIN-RELATED"/>
    <property type="match status" value="1"/>
</dbReference>
<protein>
    <submittedName>
        <fullName evidence="2">Putative CoA-binding protein</fullName>
    </submittedName>
</protein>
<gene>
    <name evidence="2" type="primary">yccU</name>
    <name evidence="2" type="ORF">MNV_370030</name>
</gene>
<dbReference type="Gene3D" id="3.40.50.720">
    <property type="entry name" value="NAD(P)-binding Rossmann-like Domain"/>
    <property type="match status" value="1"/>
</dbReference>
<evidence type="ECO:0000313" key="3">
    <source>
        <dbReference type="Proteomes" id="UP000218615"/>
    </source>
</evidence>
<dbReference type="RefSeq" id="WP_096206169.1">
    <property type="nucleotide sequence ID" value="NZ_FZMP01000182.1"/>
</dbReference>
<dbReference type="Proteomes" id="UP000218615">
    <property type="component" value="Unassembled WGS sequence"/>
</dbReference>
<dbReference type="InterPro" id="IPR003781">
    <property type="entry name" value="CoA-bd"/>
</dbReference>
<dbReference type="SUPFAM" id="SSF51735">
    <property type="entry name" value="NAD(P)-binding Rossmann-fold domains"/>
    <property type="match status" value="1"/>
</dbReference>
<keyword evidence="3" id="KW-1185">Reference proteome</keyword>
<evidence type="ECO:0000259" key="1">
    <source>
        <dbReference type="SMART" id="SM00881"/>
    </source>
</evidence>
<dbReference type="AlphaFoldDB" id="A0A284VQK4"/>
<name>A0A284VQK4_9EURY</name>
<dbReference type="PANTHER" id="PTHR33303:SF2">
    <property type="entry name" value="COA-BINDING DOMAIN-CONTAINING PROTEIN"/>
    <property type="match status" value="1"/>
</dbReference>
<dbReference type="InterPro" id="IPR036291">
    <property type="entry name" value="NAD(P)-bd_dom_sf"/>
</dbReference>
<dbReference type="EMBL" id="FZMP01000182">
    <property type="protein sequence ID" value="SNQ61488.1"/>
    <property type="molecule type" value="Genomic_DNA"/>
</dbReference>
<sequence>MSIETILSYKNIAVVGISDNPERPSYDVASFLEKHGYNIIPVNPKLAEWKGKKSYPDLKSIPEKVDVVDIFRRPEAVPPIVDEAIAIKPNAIWMQQGIVNEEAAAKARAAGIEVVMDKCMKIEYRRLKL</sequence>
<dbReference type="Pfam" id="PF13380">
    <property type="entry name" value="CoA_binding_2"/>
    <property type="match status" value="1"/>
</dbReference>